<dbReference type="Proteomes" id="UP000694403">
    <property type="component" value="Unplaced"/>
</dbReference>
<reference evidence="3" key="1">
    <citation type="submission" date="2025-08" db="UniProtKB">
        <authorList>
            <consortium name="Ensembl"/>
        </authorList>
    </citation>
    <scope>IDENTIFICATION</scope>
</reference>
<sequence length="122" mass="14265">MQKKEQSKLDPALRLAPQTSESRREEMNKLKDSDRTELQKAMEHNNRLDKEILALRSRVRSLDSERKVFLELVEKLKEEICEYQKNEKPGLALPGMDETEENACCTLQLQDEKGPARFEEEC</sequence>
<feature type="coiled-coil region" evidence="1">
    <location>
        <begin position="38"/>
        <end position="79"/>
    </location>
</feature>
<accession>A0A8C3XT10</accession>
<evidence type="ECO:0000256" key="2">
    <source>
        <dbReference type="SAM" id="MobiDB-lite"/>
    </source>
</evidence>
<dbReference type="PANTHER" id="PTHR34479:SF1">
    <property type="entry name" value="COILED-COIL DOMAIN-CONTAINING PROTEIN 30"/>
    <property type="match status" value="1"/>
</dbReference>
<name>A0A8C3XT10_CHESE</name>
<keyword evidence="1" id="KW-0175">Coiled coil</keyword>
<dbReference type="Ensembl" id="ENSCSRT00000022881.1">
    <property type="protein sequence ID" value="ENSCSRP00000021912.1"/>
    <property type="gene ID" value="ENSCSRG00000016568.1"/>
</dbReference>
<evidence type="ECO:0000313" key="3">
    <source>
        <dbReference type="Ensembl" id="ENSCSRP00000021912.1"/>
    </source>
</evidence>
<reference evidence="3" key="2">
    <citation type="submission" date="2025-09" db="UniProtKB">
        <authorList>
            <consortium name="Ensembl"/>
        </authorList>
    </citation>
    <scope>IDENTIFICATION</scope>
</reference>
<feature type="region of interest" description="Disordered" evidence="2">
    <location>
        <begin position="1"/>
        <end position="36"/>
    </location>
</feature>
<evidence type="ECO:0000256" key="1">
    <source>
        <dbReference type="SAM" id="Coils"/>
    </source>
</evidence>
<dbReference type="AlphaFoldDB" id="A0A8C3XT10"/>
<proteinExistence type="predicted"/>
<feature type="compositionally biased region" description="Basic and acidic residues" evidence="2">
    <location>
        <begin position="21"/>
        <end position="36"/>
    </location>
</feature>
<organism evidence="3 4">
    <name type="scientific">Chelydra serpentina</name>
    <name type="common">Snapping turtle</name>
    <name type="synonym">Testudo serpentina</name>
    <dbReference type="NCBI Taxonomy" id="8475"/>
    <lineage>
        <taxon>Eukaryota</taxon>
        <taxon>Metazoa</taxon>
        <taxon>Chordata</taxon>
        <taxon>Craniata</taxon>
        <taxon>Vertebrata</taxon>
        <taxon>Euteleostomi</taxon>
        <taxon>Archelosauria</taxon>
        <taxon>Testudinata</taxon>
        <taxon>Testudines</taxon>
        <taxon>Cryptodira</taxon>
        <taxon>Durocryptodira</taxon>
        <taxon>Americhelydia</taxon>
        <taxon>Chelydroidea</taxon>
        <taxon>Chelydridae</taxon>
        <taxon>Chelydra</taxon>
    </lineage>
</organism>
<protein>
    <submittedName>
        <fullName evidence="3">Uncharacterized protein</fullName>
    </submittedName>
</protein>
<evidence type="ECO:0000313" key="4">
    <source>
        <dbReference type="Proteomes" id="UP000694403"/>
    </source>
</evidence>
<dbReference type="InterPro" id="IPR052825">
    <property type="entry name" value="CCD-Prefoldin_beta-like"/>
</dbReference>
<keyword evidence="4" id="KW-1185">Reference proteome</keyword>
<dbReference type="PANTHER" id="PTHR34479">
    <property type="entry name" value="COILED-COIL DOMAIN-CONTAINING PROTEIN 30"/>
    <property type="match status" value="1"/>
</dbReference>